<comment type="caution">
    <text evidence="1">The sequence shown here is derived from an EMBL/GenBank/DDBJ whole genome shotgun (WGS) entry which is preliminary data.</text>
</comment>
<evidence type="ECO:0000313" key="2">
    <source>
        <dbReference type="EMBL" id="MRZ07141.1"/>
    </source>
</evidence>
<name>A0A6I2N8V9_PARDI</name>
<dbReference type="Proteomes" id="UP000471216">
    <property type="component" value="Unassembled WGS sequence"/>
</dbReference>
<evidence type="ECO:0000313" key="3">
    <source>
        <dbReference type="Proteomes" id="UP000450599"/>
    </source>
</evidence>
<protein>
    <submittedName>
        <fullName evidence="1">Uncharacterized protein</fullName>
    </submittedName>
</protein>
<sequence>MRFIPSATRSRCTDAKVACGFEGIGKVKRRCRFGQNLPQTSLSVLLPENLATACHALLGHPATETSDWQEIRKYRGTAYRRSRILTLHL</sequence>
<dbReference type="AlphaFoldDB" id="A0A6I2N8V9"/>
<organism evidence="1 3">
    <name type="scientific">Parabacteroides distasonis</name>
    <dbReference type="NCBI Taxonomy" id="823"/>
    <lineage>
        <taxon>Bacteria</taxon>
        <taxon>Pseudomonadati</taxon>
        <taxon>Bacteroidota</taxon>
        <taxon>Bacteroidia</taxon>
        <taxon>Bacteroidales</taxon>
        <taxon>Tannerellaceae</taxon>
        <taxon>Parabacteroides</taxon>
    </lineage>
</organism>
<evidence type="ECO:0000313" key="1">
    <source>
        <dbReference type="EMBL" id="MRY83849.1"/>
    </source>
</evidence>
<dbReference type="Proteomes" id="UP000450599">
    <property type="component" value="Unassembled WGS sequence"/>
</dbReference>
<dbReference type="EMBL" id="WKMX01000011">
    <property type="protein sequence ID" value="MRZ07141.1"/>
    <property type="molecule type" value="Genomic_DNA"/>
</dbReference>
<gene>
    <name evidence="2" type="ORF">GKD54_13160</name>
    <name evidence="1" type="ORF">GKD58_06215</name>
</gene>
<accession>A0A6I2N8V9</accession>
<evidence type="ECO:0000313" key="4">
    <source>
        <dbReference type="Proteomes" id="UP000471216"/>
    </source>
</evidence>
<dbReference type="EMBL" id="WKMW01000004">
    <property type="protein sequence ID" value="MRY83849.1"/>
    <property type="molecule type" value="Genomic_DNA"/>
</dbReference>
<proteinExistence type="predicted"/>
<reference evidence="3 4" key="1">
    <citation type="journal article" date="2019" name="Nat. Med.">
        <title>A library of human gut bacterial isolates paired with longitudinal multiomics data enables mechanistic microbiome research.</title>
        <authorList>
            <person name="Poyet M."/>
            <person name="Groussin M."/>
            <person name="Gibbons S.M."/>
            <person name="Avila-Pacheco J."/>
            <person name="Jiang X."/>
            <person name="Kearney S.M."/>
            <person name="Perrotta A.R."/>
            <person name="Berdy B."/>
            <person name="Zhao S."/>
            <person name="Lieberman T.D."/>
            <person name="Swanson P.K."/>
            <person name="Smith M."/>
            <person name="Roesemann S."/>
            <person name="Alexander J.E."/>
            <person name="Rich S.A."/>
            <person name="Livny J."/>
            <person name="Vlamakis H."/>
            <person name="Clish C."/>
            <person name="Bullock K."/>
            <person name="Deik A."/>
            <person name="Scott J."/>
            <person name="Pierce K.A."/>
            <person name="Xavier R.J."/>
            <person name="Alm E.J."/>
        </authorList>
    </citation>
    <scope>NUCLEOTIDE SEQUENCE [LARGE SCALE GENOMIC DNA]</scope>
    <source>
        <strain evidence="2 4">BIOML-A10</strain>
        <strain evidence="1 3">BIOML-A11</strain>
    </source>
</reference>